<dbReference type="EMBL" id="JBBNAF010000005">
    <property type="protein sequence ID" value="KAK9143617.1"/>
    <property type="molecule type" value="Genomic_DNA"/>
</dbReference>
<evidence type="ECO:0000313" key="2">
    <source>
        <dbReference type="Proteomes" id="UP001420932"/>
    </source>
</evidence>
<gene>
    <name evidence="1" type="ORF">Syun_013017</name>
</gene>
<name>A0AAP0PGX7_9MAGN</name>
<protein>
    <submittedName>
        <fullName evidence="1">Uncharacterized protein</fullName>
    </submittedName>
</protein>
<dbReference type="Proteomes" id="UP001420932">
    <property type="component" value="Unassembled WGS sequence"/>
</dbReference>
<evidence type="ECO:0000313" key="1">
    <source>
        <dbReference type="EMBL" id="KAK9143617.1"/>
    </source>
</evidence>
<keyword evidence="2" id="KW-1185">Reference proteome</keyword>
<proteinExistence type="predicted"/>
<dbReference type="AlphaFoldDB" id="A0AAP0PGX7"/>
<accession>A0AAP0PGX7</accession>
<sequence length="72" mass="8680">MNLMSIKLLITPKKMIWTCYCLNLKKTYPYSNNNANYRSYSSKIYALNHLIEYFNQKKNEPKPILNMFFMDS</sequence>
<reference evidence="1 2" key="1">
    <citation type="submission" date="2024-01" db="EMBL/GenBank/DDBJ databases">
        <title>Genome assemblies of Stephania.</title>
        <authorList>
            <person name="Yang L."/>
        </authorList>
    </citation>
    <scope>NUCLEOTIDE SEQUENCE [LARGE SCALE GENOMIC DNA]</scope>
    <source>
        <strain evidence="1">YNDBR</strain>
        <tissue evidence="1">Leaf</tissue>
    </source>
</reference>
<organism evidence="1 2">
    <name type="scientific">Stephania yunnanensis</name>
    <dbReference type="NCBI Taxonomy" id="152371"/>
    <lineage>
        <taxon>Eukaryota</taxon>
        <taxon>Viridiplantae</taxon>
        <taxon>Streptophyta</taxon>
        <taxon>Embryophyta</taxon>
        <taxon>Tracheophyta</taxon>
        <taxon>Spermatophyta</taxon>
        <taxon>Magnoliopsida</taxon>
        <taxon>Ranunculales</taxon>
        <taxon>Menispermaceae</taxon>
        <taxon>Menispermoideae</taxon>
        <taxon>Cissampelideae</taxon>
        <taxon>Stephania</taxon>
    </lineage>
</organism>
<comment type="caution">
    <text evidence="1">The sequence shown here is derived from an EMBL/GenBank/DDBJ whole genome shotgun (WGS) entry which is preliminary data.</text>
</comment>